<dbReference type="PANTHER" id="PTHR12558">
    <property type="entry name" value="CELL DIVISION CYCLE 16,23,27"/>
    <property type="match status" value="1"/>
</dbReference>
<dbReference type="RefSeq" id="WP_137394158.1">
    <property type="nucleotide sequence ID" value="NZ_CP124733.1"/>
</dbReference>
<proteinExistence type="predicted"/>
<keyword evidence="4" id="KW-0812">Transmembrane</keyword>
<protein>
    <submittedName>
        <fullName evidence="6">Winged helix-turn-helix domain-containing protein</fullName>
    </submittedName>
</protein>
<dbReference type="EMBL" id="CP124733">
    <property type="protein sequence ID" value="WHA42296.1"/>
    <property type="molecule type" value="Genomic_DNA"/>
</dbReference>
<sequence>MFCFAGFVLDPERRELFKAEGEQVRLGARAFEVLRLLVSHQSTLLSKAELMEAVWPDTNVGEDSLFQAIREIRTALGDNDRQAIKLVSGRGYIFTLDVTTGTELSEERTALPVSSVKPRFGKRAVTIFCCLALVVAAVSTFMTSYLASSSAILLVVPRTVDLSRDERGAGIAQGIYSELVGGLSRIDGVQVVQPADATAIFPWQMSATEIRGELSKSQSGWVYRVTLIEAADGKVAGVLEARVSGDEANPDLIETRLAAGVGYPLAVRLGNLREGTAKSLEARDNVALQQADASIAQTTQERFEVARSILEKSLAASPGNIELQIALAAMHLRGVQMTWYTPEESQKAEAEARSLIESALSAHPASLDAMNAYCRLLTLTNAFAESLVACANILDYNPWDGMALYHLAMTQVQLGRFDDALATFTRADAFDTPAVSRWTWMLGAGWTTLMMGRNEEAIRWLERAIAITPASGRSFFMLAAAYSNAGRQKDAEEAFAKAMALRPGSDTRNISLSARNASNVYLQARQVIARKLIELGLPEPPKS</sequence>
<evidence type="ECO:0000313" key="6">
    <source>
        <dbReference type="EMBL" id="WHA42296.1"/>
    </source>
</evidence>
<dbReference type="GO" id="GO:0006355">
    <property type="term" value="P:regulation of DNA-templated transcription"/>
    <property type="evidence" value="ECO:0007669"/>
    <property type="project" value="InterPro"/>
</dbReference>
<dbReference type="InterPro" id="IPR016032">
    <property type="entry name" value="Sig_transdc_resp-reg_C-effctor"/>
</dbReference>
<keyword evidence="2" id="KW-0802">TPR repeat</keyword>
<dbReference type="SUPFAM" id="SSF46894">
    <property type="entry name" value="C-terminal effector domain of the bipartite response regulators"/>
    <property type="match status" value="1"/>
</dbReference>
<dbReference type="SUPFAM" id="SSF48452">
    <property type="entry name" value="TPR-like"/>
    <property type="match status" value="1"/>
</dbReference>
<dbReference type="Pfam" id="PF00486">
    <property type="entry name" value="Trans_reg_C"/>
    <property type="match status" value="1"/>
</dbReference>
<dbReference type="PANTHER" id="PTHR12558:SF13">
    <property type="entry name" value="CELL DIVISION CYCLE PROTEIN 27 HOMOLOG"/>
    <property type="match status" value="1"/>
</dbReference>
<dbReference type="Pfam" id="PF13181">
    <property type="entry name" value="TPR_8"/>
    <property type="match status" value="1"/>
</dbReference>
<evidence type="ECO:0000313" key="7">
    <source>
        <dbReference type="Proteomes" id="UP000298664"/>
    </source>
</evidence>
<accession>A0AAF0KEU3</accession>
<dbReference type="InterPro" id="IPR019734">
    <property type="entry name" value="TPR_rpt"/>
</dbReference>
<organism evidence="6 7">
    <name type="scientific">Agrobacterium larrymoorei</name>
    <dbReference type="NCBI Taxonomy" id="160699"/>
    <lineage>
        <taxon>Bacteria</taxon>
        <taxon>Pseudomonadati</taxon>
        <taxon>Pseudomonadota</taxon>
        <taxon>Alphaproteobacteria</taxon>
        <taxon>Hyphomicrobiales</taxon>
        <taxon>Rhizobiaceae</taxon>
        <taxon>Rhizobium/Agrobacterium group</taxon>
        <taxon>Agrobacterium</taxon>
    </lineage>
</organism>
<dbReference type="PROSITE" id="PS51755">
    <property type="entry name" value="OMPR_PHOB"/>
    <property type="match status" value="1"/>
</dbReference>
<gene>
    <name evidence="6" type="ORF">CFBP5477_006650</name>
</gene>
<dbReference type="InterPro" id="IPR001867">
    <property type="entry name" value="OmpR/PhoB-type_DNA-bd"/>
</dbReference>
<feature type="DNA-binding region" description="OmpR/PhoB-type" evidence="3">
    <location>
        <begin position="1"/>
        <end position="96"/>
    </location>
</feature>
<feature type="repeat" description="TPR" evidence="2">
    <location>
        <begin position="472"/>
        <end position="505"/>
    </location>
</feature>
<dbReference type="Gene3D" id="1.25.40.10">
    <property type="entry name" value="Tetratricopeptide repeat domain"/>
    <property type="match status" value="2"/>
</dbReference>
<reference evidence="6" key="1">
    <citation type="submission" date="2023-05" db="EMBL/GenBank/DDBJ databases">
        <title>Complete genome sequence of Agrobacterium larrymoorei CFBP5477.</title>
        <authorList>
            <person name="Yen H.-C."/>
            <person name="Chou L."/>
            <person name="Lin Y.-C."/>
            <person name="Lai E.-M."/>
            <person name="Kuo C.-H."/>
        </authorList>
    </citation>
    <scope>NUCLEOTIDE SEQUENCE</scope>
    <source>
        <strain evidence="6">CFBP5477</strain>
    </source>
</reference>
<dbReference type="PROSITE" id="PS50005">
    <property type="entry name" value="TPR"/>
    <property type="match status" value="1"/>
</dbReference>
<dbReference type="SMART" id="SM00862">
    <property type="entry name" value="Trans_reg_C"/>
    <property type="match status" value="1"/>
</dbReference>
<dbReference type="GO" id="GO:0003677">
    <property type="term" value="F:DNA binding"/>
    <property type="evidence" value="ECO:0007669"/>
    <property type="project" value="UniProtKB-UniRule"/>
</dbReference>
<dbReference type="SMART" id="SM00028">
    <property type="entry name" value="TPR"/>
    <property type="match status" value="3"/>
</dbReference>
<dbReference type="InterPro" id="IPR011990">
    <property type="entry name" value="TPR-like_helical_dom_sf"/>
</dbReference>
<keyword evidence="1 3" id="KW-0238">DNA-binding</keyword>
<name>A0AAF0KEU3_9HYPH</name>
<dbReference type="InterPro" id="IPR036388">
    <property type="entry name" value="WH-like_DNA-bd_sf"/>
</dbReference>
<dbReference type="CDD" id="cd00383">
    <property type="entry name" value="trans_reg_C"/>
    <property type="match status" value="1"/>
</dbReference>
<evidence type="ECO:0000256" key="3">
    <source>
        <dbReference type="PROSITE-ProRule" id="PRU01091"/>
    </source>
</evidence>
<dbReference type="GO" id="GO:0000160">
    <property type="term" value="P:phosphorelay signal transduction system"/>
    <property type="evidence" value="ECO:0007669"/>
    <property type="project" value="InterPro"/>
</dbReference>
<evidence type="ECO:0000256" key="4">
    <source>
        <dbReference type="SAM" id="Phobius"/>
    </source>
</evidence>
<dbReference type="AlphaFoldDB" id="A0AAF0KEU3"/>
<evidence type="ECO:0000256" key="2">
    <source>
        <dbReference type="PROSITE-ProRule" id="PRU00339"/>
    </source>
</evidence>
<feature type="transmembrane region" description="Helical" evidence="4">
    <location>
        <begin position="124"/>
        <end position="147"/>
    </location>
</feature>
<evidence type="ECO:0000256" key="1">
    <source>
        <dbReference type="ARBA" id="ARBA00023125"/>
    </source>
</evidence>
<evidence type="ECO:0000259" key="5">
    <source>
        <dbReference type="PROSITE" id="PS51755"/>
    </source>
</evidence>
<feature type="domain" description="OmpR/PhoB-type" evidence="5">
    <location>
        <begin position="1"/>
        <end position="96"/>
    </location>
</feature>
<keyword evidence="4" id="KW-0472">Membrane</keyword>
<dbReference type="Proteomes" id="UP000298664">
    <property type="component" value="Chromosome Circular"/>
</dbReference>
<keyword evidence="4" id="KW-1133">Transmembrane helix</keyword>
<dbReference type="Gene3D" id="1.10.10.10">
    <property type="entry name" value="Winged helix-like DNA-binding domain superfamily/Winged helix DNA-binding domain"/>
    <property type="match status" value="1"/>
</dbReference>